<keyword evidence="2" id="KW-0472">Membrane</keyword>
<evidence type="ECO:0000256" key="1">
    <source>
        <dbReference type="SAM" id="MobiDB-lite"/>
    </source>
</evidence>
<dbReference type="PRINTS" id="PR00625">
    <property type="entry name" value="JDOMAIN"/>
</dbReference>
<sequence length="539" mass="58396">GHTGKRQSKRLQRSGEEKSRSQARRVVIESLKLLPPFGRQRSKANQAKQRGAAMPGLLLNTAAPLANPRPCSSFRPSRHRLRCQAAASSSSSSSSSGGGRAGSSWATDYDLYELLGVEPSSPQADIKAAYRALQKRCHPDVAAGNGDASAGPSSHDMAVVLNEVYALLSDPAQRRAYDREHARRSEFQGYTGRPLYSSWRGGDAETRAVFVDEVACVGCLKCALHAGQTFAIESVHGRARVVAQWADPEDRIADAVQTCPVDCISYVERSDLAALEFLMSKLPRRRVRVSEANAAGSPDIFAEVAKFKARFEKMENKSATRQSEESEATWQSRSSAVQTIMSMSNWWYWRPFRAPAGAATAAVPAPLRLLPPPSSPPPSKEVADPVTERLKEAAARRKAEGATASAVYARQRDEYWTPQRNLPSTASFPSPEAQSAAPPRRRVRRASGGERPAERRVRIDLTVPLLMAIVAAGIAGYNREEMAGGVIEDHIGGAAALGVVNSSELQVVLAGVTWFIIGAAVAGFLQVVLGRRNDQESRE</sequence>
<evidence type="ECO:0000313" key="4">
    <source>
        <dbReference type="EnsemblPlants" id="AET2Gv21219300.2"/>
    </source>
</evidence>
<evidence type="ECO:0000256" key="2">
    <source>
        <dbReference type="SAM" id="Phobius"/>
    </source>
</evidence>
<accession>A0A453DFC2</accession>
<reference evidence="4" key="3">
    <citation type="journal article" date="2017" name="Nature">
        <title>Genome sequence of the progenitor of the wheat D genome Aegilops tauschii.</title>
        <authorList>
            <person name="Luo M.C."/>
            <person name="Gu Y.Q."/>
            <person name="Puiu D."/>
            <person name="Wang H."/>
            <person name="Twardziok S.O."/>
            <person name="Deal K.R."/>
            <person name="Huo N."/>
            <person name="Zhu T."/>
            <person name="Wang L."/>
            <person name="Wang Y."/>
            <person name="McGuire P.E."/>
            <person name="Liu S."/>
            <person name="Long H."/>
            <person name="Ramasamy R.K."/>
            <person name="Rodriguez J.C."/>
            <person name="Van S.L."/>
            <person name="Yuan L."/>
            <person name="Wang Z."/>
            <person name="Xia Z."/>
            <person name="Xiao L."/>
            <person name="Anderson O.D."/>
            <person name="Ouyang S."/>
            <person name="Liang Y."/>
            <person name="Zimin A.V."/>
            <person name="Pertea G."/>
            <person name="Qi P."/>
            <person name="Bennetzen J.L."/>
            <person name="Dai X."/>
            <person name="Dawson M.W."/>
            <person name="Muller H.G."/>
            <person name="Kugler K."/>
            <person name="Rivarola-Duarte L."/>
            <person name="Spannagl M."/>
            <person name="Mayer K.F.X."/>
            <person name="Lu F.H."/>
            <person name="Bevan M.W."/>
            <person name="Leroy P."/>
            <person name="Li P."/>
            <person name="You F.M."/>
            <person name="Sun Q."/>
            <person name="Liu Z."/>
            <person name="Lyons E."/>
            <person name="Wicker T."/>
            <person name="Salzberg S.L."/>
            <person name="Devos K.M."/>
            <person name="Dvorak J."/>
        </authorList>
    </citation>
    <scope>NUCLEOTIDE SEQUENCE [LARGE SCALE GENOMIC DNA]</scope>
    <source>
        <strain evidence="4">cv. AL8/78</strain>
    </source>
</reference>
<proteinExistence type="predicted"/>
<dbReference type="CDD" id="cd06257">
    <property type="entry name" value="DnaJ"/>
    <property type="match status" value="1"/>
</dbReference>
<feature type="region of interest" description="Disordered" evidence="1">
    <location>
        <begin position="419"/>
        <end position="452"/>
    </location>
</feature>
<feature type="compositionally biased region" description="Polar residues" evidence="1">
    <location>
        <begin position="419"/>
        <end position="428"/>
    </location>
</feature>
<dbReference type="PROSITE" id="PS50076">
    <property type="entry name" value="DNAJ_2"/>
    <property type="match status" value="1"/>
</dbReference>
<evidence type="ECO:0000313" key="5">
    <source>
        <dbReference type="Proteomes" id="UP000015105"/>
    </source>
</evidence>
<feature type="region of interest" description="Disordered" evidence="1">
    <location>
        <begin position="1"/>
        <end position="25"/>
    </location>
</feature>
<dbReference type="Pfam" id="PF00226">
    <property type="entry name" value="DnaJ"/>
    <property type="match status" value="1"/>
</dbReference>
<dbReference type="EnsemblPlants" id="AET2Gv21219300.2">
    <property type="protein sequence ID" value="AET2Gv21219300.2"/>
    <property type="gene ID" value="AET2Gv21219300"/>
</dbReference>
<dbReference type="PANTHER" id="PTHR45295">
    <property type="entry name" value="CHAPERONE PROTEIN DNAJ C76, CHLOROPLASTIC"/>
    <property type="match status" value="1"/>
</dbReference>
<feature type="domain" description="J" evidence="3">
    <location>
        <begin position="110"/>
        <end position="181"/>
    </location>
</feature>
<reference evidence="4" key="4">
    <citation type="submission" date="2019-03" db="UniProtKB">
        <authorList>
            <consortium name="EnsemblPlants"/>
        </authorList>
    </citation>
    <scope>IDENTIFICATION</scope>
</reference>
<dbReference type="STRING" id="200361.A0A453DFC2"/>
<reference evidence="5" key="2">
    <citation type="journal article" date="2017" name="Nat. Plants">
        <title>The Aegilops tauschii genome reveals multiple impacts of transposons.</title>
        <authorList>
            <person name="Zhao G."/>
            <person name="Zou C."/>
            <person name="Li K."/>
            <person name="Wang K."/>
            <person name="Li T."/>
            <person name="Gao L."/>
            <person name="Zhang X."/>
            <person name="Wang H."/>
            <person name="Yang Z."/>
            <person name="Liu X."/>
            <person name="Jiang W."/>
            <person name="Mao L."/>
            <person name="Kong X."/>
            <person name="Jiao Y."/>
            <person name="Jia J."/>
        </authorList>
    </citation>
    <scope>NUCLEOTIDE SEQUENCE [LARGE SCALE GENOMIC DNA]</scope>
    <source>
        <strain evidence="5">cv. AL8/78</strain>
    </source>
</reference>
<dbReference type="SUPFAM" id="SSF46565">
    <property type="entry name" value="Chaperone J-domain"/>
    <property type="match status" value="1"/>
</dbReference>
<dbReference type="SMART" id="SM00271">
    <property type="entry name" value="DnaJ"/>
    <property type="match status" value="1"/>
</dbReference>
<feature type="compositionally biased region" description="Low complexity" evidence="1">
    <location>
        <begin position="85"/>
        <end position="95"/>
    </location>
</feature>
<dbReference type="GO" id="GO:0005783">
    <property type="term" value="C:endoplasmic reticulum"/>
    <property type="evidence" value="ECO:0007669"/>
    <property type="project" value="UniProtKB-ARBA"/>
</dbReference>
<dbReference type="Pfam" id="PF13370">
    <property type="entry name" value="Fer4_13"/>
    <property type="match status" value="1"/>
</dbReference>
<feature type="region of interest" description="Disordered" evidence="1">
    <location>
        <begin position="61"/>
        <end position="101"/>
    </location>
</feature>
<organism evidence="4 5">
    <name type="scientific">Aegilops tauschii subsp. strangulata</name>
    <name type="common">Goatgrass</name>
    <dbReference type="NCBI Taxonomy" id="200361"/>
    <lineage>
        <taxon>Eukaryota</taxon>
        <taxon>Viridiplantae</taxon>
        <taxon>Streptophyta</taxon>
        <taxon>Embryophyta</taxon>
        <taxon>Tracheophyta</taxon>
        <taxon>Spermatophyta</taxon>
        <taxon>Magnoliopsida</taxon>
        <taxon>Liliopsida</taxon>
        <taxon>Poales</taxon>
        <taxon>Poaceae</taxon>
        <taxon>BOP clade</taxon>
        <taxon>Pooideae</taxon>
        <taxon>Triticodae</taxon>
        <taxon>Triticeae</taxon>
        <taxon>Triticinae</taxon>
        <taxon>Aegilops</taxon>
    </lineage>
</organism>
<protein>
    <recommendedName>
        <fullName evidence="3">J domain-containing protein</fullName>
    </recommendedName>
</protein>
<feature type="transmembrane region" description="Helical" evidence="2">
    <location>
        <begin position="507"/>
        <end position="529"/>
    </location>
</feature>
<dbReference type="PANTHER" id="PTHR45295:SF1">
    <property type="entry name" value="CHAPERONE PROTEIN DNAJ C76, CHLOROPLASTIC"/>
    <property type="match status" value="1"/>
</dbReference>
<dbReference type="Gene3D" id="3.30.70.20">
    <property type="match status" value="1"/>
</dbReference>
<keyword evidence="5" id="KW-1185">Reference proteome</keyword>
<reference evidence="5" key="1">
    <citation type="journal article" date="2014" name="Science">
        <title>Ancient hybridizations among the ancestral genomes of bread wheat.</title>
        <authorList>
            <consortium name="International Wheat Genome Sequencing Consortium,"/>
            <person name="Marcussen T."/>
            <person name="Sandve S.R."/>
            <person name="Heier L."/>
            <person name="Spannagl M."/>
            <person name="Pfeifer M."/>
            <person name="Jakobsen K.S."/>
            <person name="Wulff B.B."/>
            <person name="Steuernagel B."/>
            <person name="Mayer K.F."/>
            <person name="Olsen O.A."/>
        </authorList>
    </citation>
    <scope>NUCLEOTIDE SEQUENCE [LARGE SCALE GENOMIC DNA]</scope>
    <source>
        <strain evidence="5">cv. AL8/78</strain>
    </source>
</reference>
<feature type="compositionally biased region" description="Low complexity" evidence="1">
    <location>
        <begin position="61"/>
        <end position="70"/>
    </location>
</feature>
<reference evidence="4" key="5">
    <citation type="journal article" date="2021" name="G3 (Bethesda)">
        <title>Aegilops tauschii genome assembly Aet v5.0 features greater sequence contiguity and improved annotation.</title>
        <authorList>
            <person name="Wang L."/>
            <person name="Zhu T."/>
            <person name="Rodriguez J.C."/>
            <person name="Deal K.R."/>
            <person name="Dubcovsky J."/>
            <person name="McGuire P.E."/>
            <person name="Lux T."/>
            <person name="Spannagl M."/>
            <person name="Mayer K.F.X."/>
            <person name="Baldrich P."/>
            <person name="Meyers B.C."/>
            <person name="Huo N."/>
            <person name="Gu Y.Q."/>
            <person name="Zhou H."/>
            <person name="Devos K.M."/>
            <person name="Bennetzen J.L."/>
            <person name="Unver T."/>
            <person name="Budak H."/>
            <person name="Gulick P.J."/>
            <person name="Galiba G."/>
            <person name="Kalapos B."/>
            <person name="Nelson D.R."/>
            <person name="Li P."/>
            <person name="You F.M."/>
            <person name="Luo M.C."/>
            <person name="Dvorak J."/>
        </authorList>
    </citation>
    <scope>NUCLEOTIDE SEQUENCE [LARGE SCALE GENOMIC DNA]</scope>
    <source>
        <strain evidence="4">cv. AL8/78</strain>
    </source>
</reference>
<dbReference type="Gramene" id="AET2Gv21219300.2">
    <property type="protein sequence ID" value="AET2Gv21219300.2"/>
    <property type="gene ID" value="AET2Gv21219300"/>
</dbReference>
<dbReference type="Proteomes" id="UP000015105">
    <property type="component" value="Chromosome 2D"/>
</dbReference>
<dbReference type="AlphaFoldDB" id="A0A453DFC2"/>
<keyword evidence="2" id="KW-1133">Transmembrane helix</keyword>
<dbReference type="Gene3D" id="1.10.287.110">
    <property type="entry name" value="DnaJ domain"/>
    <property type="match status" value="1"/>
</dbReference>
<dbReference type="InterPro" id="IPR001623">
    <property type="entry name" value="DnaJ_domain"/>
</dbReference>
<dbReference type="InterPro" id="IPR036869">
    <property type="entry name" value="J_dom_sf"/>
</dbReference>
<name>A0A453DFC2_AEGTS</name>
<feature type="compositionally biased region" description="Basic residues" evidence="1">
    <location>
        <begin position="1"/>
        <end position="12"/>
    </location>
</feature>
<keyword evidence="2" id="KW-0812">Transmembrane</keyword>
<evidence type="ECO:0000259" key="3">
    <source>
        <dbReference type="PROSITE" id="PS50076"/>
    </source>
</evidence>
<dbReference type="SUPFAM" id="SSF54862">
    <property type="entry name" value="4Fe-4S ferredoxins"/>
    <property type="match status" value="1"/>
</dbReference>